<accession>A0ABN0NX12</accession>
<evidence type="ECO:0000313" key="6">
    <source>
        <dbReference type="EMBL" id="ERJ91974.1"/>
    </source>
</evidence>
<dbReference type="NCBIfam" id="NF009379">
    <property type="entry name" value="PRK12740.1-3"/>
    <property type="match status" value="1"/>
</dbReference>
<dbReference type="SUPFAM" id="SSF54211">
    <property type="entry name" value="Ribosomal protein S5 domain 2-like"/>
    <property type="match status" value="1"/>
</dbReference>
<dbReference type="InterPro" id="IPR000795">
    <property type="entry name" value="T_Tr_GTP-bd_dom"/>
</dbReference>
<dbReference type="PANTHER" id="PTHR43261">
    <property type="entry name" value="TRANSLATION ELONGATION FACTOR G-RELATED"/>
    <property type="match status" value="1"/>
</dbReference>
<dbReference type="CDD" id="cd04088">
    <property type="entry name" value="EFG_mtEFG_II"/>
    <property type="match status" value="1"/>
</dbReference>
<protein>
    <recommendedName>
        <fullName evidence="1">Elongation factor G</fullName>
    </recommendedName>
</protein>
<dbReference type="InterPro" id="IPR000640">
    <property type="entry name" value="EFG_V-like"/>
</dbReference>
<dbReference type="InterPro" id="IPR009022">
    <property type="entry name" value="EFG_III"/>
</dbReference>
<evidence type="ECO:0000256" key="2">
    <source>
        <dbReference type="ARBA" id="ARBA00022741"/>
    </source>
</evidence>
<dbReference type="InterPro" id="IPR027417">
    <property type="entry name" value="P-loop_NTPase"/>
</dbReference>
<dbReference type="InterPro" id="IPR053905">
    <property type="entry name" value="EF-G-like_DII"/>
</dbReference>
<dbReference type="Gene3D" id="3.30.70.240">
    <property type="match status" value="1"/>
</dbReference>
<sequence length="696" mass="75820">MDFTTSQIRNITLAGHGQTGKTTFFEHLLYAGSSISKPESTESGKTVSDNSPEEIERKISIYASLAHITWKNININVWDTPGSSDFAGEVIAAFRSTESALMLIDGRSGAQIETVKLWRDLDRRNKPRMIFINRCEEDRTDMAAVLKDIREKFKVEVCPVTIPIGKGASYKGVIDVLQGKAYLVPAAGQKESASEIPDAYKADYENARAVLAGAAAEGDDDLLVKFIDDGELTNEEIERGLKIAVQNNRVVPAFAGSTIQSSGFVPLMDFITEIAPDPEHALETAAGTDGKTAAVKISSDGTMSALVVKTASDQFSGRLSYIKVINGTLNADTEVYNIREKRKEKVGKLYRCLGKKLEEVKALCAGDIGIAAKLSFTRTGDTLAAASDTLPFVRLRHPEPVYSMAVSAKEKRDEDKMSEMLARIAEDDRTLFYKYNPETKQNVVSGMGELHINITLDKIKSQTKINIETAVPRVAYRETVQRKAQAEYTHKKQSGGHGQYARVVLSVQALARGGTYKFTNAVFGGAISKSYIPGVEKGVKEAMEHGVLAGYPVTDVETTVLDGKEHPVDSSELAFKIAARNAFRDAMRAAGPILLEPIMNITVWVESKYLGDIMSDLSSKRGRILGQTPIGGGIEEIRAQVPQAELLKYAIDLRSMTSGTGSFETSFDHYDPISGKIADEVIAAAKEFITVASGED</sequence>
<dbReference type="InterPro" id="IPR020568">
    <property type="entry name" value="Ribosomal_Su5_D2-typ_SF"/>
</dbReference>
<dbReference type="GO" id="GO:0003746">
    <property type="term" value="F:translation elongation factor activity"/>
    <property type="evidence" value="ECO:0007669"/>
    <property type="project" value="UniProtKB-KW"/>
</dbReference>
<dbReference type="Pfam" id="PF03764">
    <property type="entry name" value="EFG_IV"/>
    <property type="match status" value="1"/>
</dbReference>
<evidence type="ECO:0000313" key="7">
    <source>
        <dbReference type="Proteomes" id="UP000016649"/>
    </source>
</evidence>
<dbReference type="NCBIfam" id="NF009891">
    <property type="entry name" value="PRK13351.1-1"/>
    <property type="match status" value="1"/>
</dbReference>
<gene>
    <name evidence="6" type="ORF">HMPREF9193_01632</name>
</gene>
<dbReference type="InterPro" id="IPR047872">
    <property type="entry name" value="EFG_IV"/>
</dbReference>
<keyword evidence="3 6" id="KW-0251">Elongation factor</keyword>
<reference evidence="6 7" key="1">
    <citation type="submission" date="2013-08" db="EMBL/GenBank/DDBJ databases">
        <authorList>
            <person name="Weinstock G."/>
            <person name="Sodergren E."/>
            <person name="Wylie T."/>
            <person name="Fulton L."/>
            <person name="Fulton R."/>
            <person name="Fronick C."/>
            <person name="O'Laughlin M."/>
            <person name="Godfrey J."/>
            <person name="Miner T."/>
            <person name="Herter B."/>
            <person name="Appelbaum E."/>
            <person name="Cordes M."/>
            <person name="Lek S."/>
            <person name="Wollam A."/>
            <person name="Pepin K.H."/>
            <person name="Palsikar V.B."/>
            <person name="Mitreva M."/>
            <person name="Wilson R.K."/>
        </authorList>
    </citation>
    <scope>NUCLEOTIDE SEQUENCE [LARGE SCALE GENOMIC DNA]</scope>
    <source>
        <strain evidence="6 7">ATCC 700332</strain>
    </source>
</reference>
<dbReference type="CDD" id="cd16262">
    <property type="entry name" value="EFG_III"/>
    <property type="match status" value="1"/>
</dbReference>
<dbReference type="InterPro" id="IPR005517">
    <property type="entry name" value="Transl_elong_EFG/EF2_IV"/>
</dbReference>
<dbReference type="InterPro" id="IPR041095">
    <property type="entry name" value="EFG_II"/>
</dbReference>
<evidence type="ECO:0000256" key="4">
    <source>
        <dbReference type="ARBA" id="ARBA00023134"/>
    </source>
</evidence>
<dbReference type="NCBIfam" id="NF009381">
    <property type="entry name" value="PRK12740.1-5"/>
    <property type="match status" value="1"/>
</dbReference>
<dbReference type="SUPFAM" id="SSF52540">
    <property type="entry name" value="P-loop containing nucleoside triphosphate hydrolases"/>
    <property type="match status" value="1"/>
</dbReference>
<dbReference type="CDD" id="cd03713">
    <property type="entry name" value="EFG_mtEFG_C"/>
    <property type="match status" value="1"/>
</dbReference>
<dbReference type="SUPFAM" id="SSF50447">
    <property type="entry name" value="Translation proteins"/>
    <property type="match status" value="1"/>
</dbReference>
<feature type="domain" description="Tr-type G" evidence="5">
    <location>
        <begin position="6"/>
        <end position="279"/>
    </location>
</feature>
<dbReference type="SMART" id="SM00889">
    <property type="entry name" value="EFG_IV"/>
    <property type="match status" value="1"/>
</dbReference>
<dbReference type="Gene3D" id="3.30.70.870">
    <property type="entry name" value="Elongation Factor G (Translational Gtpase), domain 3"/>
    <property type="match status" value="1"/>
</dbReference>
<dbReference type="Pfam" id="PF14492">
    <property type="entry name" value="EFG_III"/>
    <property type="match status" value="1"/>
</dbReference>
<name>A0ABN0NX12_TRELE</name>
<dbReference type="PANTHER" id="PTHR43261:SF6">
    <property type="entry name" value="ELONGATION FACTOR G-LIKE PROTEIN"/>
    <property type="match status" value="1"/>
</dbReference>
<dbReference type="InterPro" id="IPR035649">
    <property type="entry name" value="EFG_V"/>
</dbReference>
<dbReference type="Gene3D" id="3.30.230.10">
    <property type="match status" value="1"/>
</dbReference>
<dbReference type="InterPro" id="IPR014721">
    <property type="entry name" value="Ribsml_uS5_D2-typ_fold_subgr"/>
</dbReference>
<dbReference type="CDD" id="cd01434">
    <property type="entry name" value="EFG_mtEFG1_IV"/>
    <property type="match status" value="1"/>
</dbReference>
<dbReference type="Gene3D" id="2.40.30.10">
    <property type="entry name" value="Translation factors"/>
    <property type="match status" value="1"/>
</dbReference>
<dbReference type="InterPro" id="IPR005225">
    <property type="entry name" value="Small_GTP-bd"/>
</dbReference>
<keyword evidence="4" id="KW-0342">GTP-binding</keyword>
<dbReference type="Gene3D" id="3.40.50.300">
    <property type="entry name" value="P-loop containing nucleotide triphosphate hydrolases"/>
    <property type="match status" value="1"/>
</dbReference>
<dbReference type="NCBIfam" id="TIGR00231">
    <property type="entry name" value="small_GTP"/>
    <property type="match status" value="1"/>
</dbReference>
<dbReference type="RefSeq" id="WP_021687833.1">
    <property type="nucleotide sequence ID" value="NZ_KI260569.1"/>
</dbReference>
<dbReference type="SMART" id="SM00838">
    <property type="entry name" value="EFG_C"/>
    <property type="match status" value="1"/>
</dbReference>
<keyword evidence="2" id="KW-0547">Nucleotide-binding</keyword>
<evidence type="ECO:0000256" key="3">
    <source>
        <dbReference type="ARBA" id="ARBA00022768"/>
    </source>
</evidence>
<dbReference type="Pfam" id="PF00679">
    <property type="entry name" value="EFG_C"/>
    <property type="match status" value="1"/>
</dbReference>
<dbReference type="InterPro" id="IPR035647">
    <property type="entry name" value="EFG_III/V"/>
</dbReference>
<dbReference type="InterPro" id="IPR009000">
    <property type="entry name" value="Transl_B-barrel_sf"/>
</dbReference>
<proteinExistence type="predicted"/>
<dbReference type="Proteomes" id="UP000016649">
    <property type="component" value="Unassembled WGS sequence"/>
</dbReference>
<evidence type="ECO:0000256" key="1">
    <source>
        <dbReference type="ARBA" id="ARBA00017872"/>
    </source>
</evidence>
<dbReference type="SUPFAM" id="SSF54980">
    <property type="entry name" value="EF-G C-terminal domain-like"/>
    <property type="match status" value="2"/>
</dbReference>
<dbReference type="Pfam" id="PF00009">
    <property type="entry name" value="GTP_EFTU"/>
    <property type="match status" value="1"/>
</dbReference>
<dbReference type="Pfam" id="PF22042">
    <property type="entry name" value="EF-G_D2"/>
    <property type="match status" value="1"/>
</dbReference>
<keyword evidence="3 6" id="KW-0648">Protein biosynthesis</keyword>
<dbReference type="EMBL" id="AWVH01000039">
    <property type="protein sequence ID" value="ERJ91974.1"/>
    <property type="molecule type" value="Genomic_DNA"/>
</dbReference>
<comment type="caution">
    <text evidence="6">The sequence shown here is derived from an EMBL/GenBank/DDBJ whole genome shotgun (WGS) entry which is preliminary data.</text>
</comment>
<keyword evidence="7" id="KW-1185">Reference proteome</keyword>
<evidence type="ECO:0000259" key="5">
    <source>
        <dbReference type="PROSITE" id="PS51722"/>
    </source>
</evidence>
<dbReference type="PROSITE" id="PS51722">
    <property type="entry name" value="G_TR_2"/>
    <property type="match status" value="1"/>
</dbReference>
<organism evidence="6 7">
    <name type="scientific">Treponema lecithinolyticum ATCC 700332</name>
    <dbReference type="NCBI Taxonomy" id="1321815"/>
    <lineage>
        <taxon>Bacteria</taxon>
        <taxon>Pseudomonadati</taxon>
        <taxon>Spirochaetota</taxon>
        <taxon>Spirochaetia</taxon>
        <taxon>Spirochaetales</taxon>
        <taxon>Treponemataceae</taxon>
        <taxon>Treponema</taxon>
    </lineage>
</organism>